<evidence type="ECO:0000313" key="3">
    <source>
        <dbReference type="Proteomes" id="UP000237000"/>
    </source>
</evidence>
<dbReference type="AlphaFoldDB" id="A0A2P5CP53"/>
<dbReference type="EMBL" id="JXTC01000343">
    <property type="protein sequence ID" value="PON62802.1"/>
    <property type="molecule type" value="Genomic_DNA"/>
</dbReference>
<evidence type="ECO:0008006" key="4">
    <source>
        <dbReference type="Google" id="ProtNLM"/>
    </source>
</evidence>
<sequence>MSLEIKVVDDKLQTHRDGDPASPMAGSGPKDGTGNGEESLLNDVHTTAAYKDLEHLQMLVECEGSSVLEPDGLGYYALQWAALNNWT</sequence>
<comment type="caution">
    <text evidence="2">The sequence shown here is derived from an EMBL/GenBank/DDBJ whole genome shotgun (WGS) entry which is preliminary data.</text>
</comment>
<feature type="compositionally biased region" description="Basic and acidic residues" evidence="1">
    <location>
        <begin position="1"/>
        <end position="19"/>
    </location>
</feature>
<evidence type="ECO:0000313" key="2">
    <source>
        <dbReference type="EMBL" id="PON62802.1"/>
    </source>
</evidence>
<feature type="region of interest" description="Disordered" evidence="1">
    <location>
        <begin position="1"/>
        <end position="39"/>
    </location>
</feature>
<dbReference type="STRING" id="63057.A0A2P5CP53"/>
<reference evidence="3" key="1">
    <citation type="submission" date="2016-06" db="EMBL/GenBank/DDBJ databases">
        <title>Parallel loss of symbiosis genes in relatives of nitrogen-fixing non-legume Parasponia.</title>
        <authorList>
            <person name="Van Velzen R."/>
            <person name="Holmer R."/>
            <person name="Bu F."/>
            <person name="Rutten L."/>
            <person name="Van Zeijl A."/>
            <person name="Liu W."/>
            <person name="Santuari L."/>
            <person name="Cao Q."/>
            <person name="Sharma T."/>
            <person name="Shen D."/>
            <person name="Roswanjaya Y."/>
            <person name="Wardhani T."/>
            <person name="Kalhor M.S."/>
            <person name="Jansen J."/>
            <person name="Van den Hoogen J."/>
            <person name="Gungor B."/>
            <person name="Hartog M."/>
            <person name="Hontelez J."/>
            <person name="Verver J."/>
            <person name="Yang W.-C."/>
            <person name="Schijlen E."/>
            <person name="Repin R."/>
            <person name="Schilthuizen M."/>
            <person name="Schranz E."/>
            <person name="Heidstra R."/>
            <person name="Miyata K."/>
            <person name="Fedorova E."/>
            <person name="Kohlen W."/>
            <person name="Bisseling T."/>
            <person name="Smit S."/>
            <person name="Geurts R."/>
        </authorList>
    </citation>
    <scope>NUCLEOTIDE SEQUENCE [LARGE SCALE GENOMIC DNA]</scope>
    <source>
        <strain evidence="3">cv. RG33-2</strain>
    </source>
</reference>
<organism evidence="2 3">
    <name type="scientific">Trema orientale</name>
    <name type="common">Charcoal tree</name>
    <name type="synonym">Celtis orientalis</name>
    <dbReference type="NCBI Taxonomy" id="63057"/>
    <lineage>
        <taxon>Eukaryota</taxon>
        <taxon>Viridiplantae</taxon>
        <taxon>Streptophyta</taxon>
        <taxon>Embryophyta</taxon>
        <taxon>Tracheophyta</taxon>
        <taxon>Spermatophyta</taxon>
        <taxon>Magnoliopsida</taxon>
        <taxon>eudicotyledons</taxon>
        <taxon>Gunneridae</taxon>
        <taxon>Pentapetalae</taxon>
        <taxon>rosids</taxon>
        <taxon>fabids</taxon>
        <taxon>Rosales</taxon>
        <taxon>Cannabaceae</taxon>
        <taxon>Trema</taxon>
    </lineage>
</organism>
<dbReference type="Proteomes" id="UP000237000">
    <property type="component" value="Unassembled WGS sequence"/>
</dbReference>
<dbReference type="InParanoid" id="A0A2P5CP53"/>
<proteinExistence type="predicted"/>
<name>A0A2P5CP53_TREOI</name>
<accession>A0A2P5CP53</accession>
<protein>
    <recommendedName>
        <fullName evidence="4">Ankyrin repeat-containing domain containing protein</fullName>
    </recommendedName>
</protein>
<dbReference type="OrthoDB" id="539213at2759"/>
<keyword evidence="3" id="KW-1185">Reference proteome</keyword>
<gene>
    <name evidence="2" type="ORF">TorRG33x02_278180</name>
</gene>
<evidence type="ECO:0000256" key="1">
    <source>
        <dbReference type="SAM" id="MobiDB-lite"/>
    </source>
</evidence>